<feature type="non-terminal residue" evidence="1">
    <location>
        <position position="1"/>
    </location>
</feature>
<comment type="caution">
    <text evidence="1">The sequence shown here is derived from an EMBL/GenBank/DDBJ whole genome shotgun (WGS) entry which is preliminary data.</text>
</comment>
<reference evidence="1" key="1">
    <citation type="submission" date="2021-06" db="EMBL/GenBank/DDBJ databases">
        <authorList>
            <person name="Hodson N. C."/>
            <person name="Mongue J. A."/>
            <person name="Jaron S. K."/>
        </authorList>
    </citation>
    <scope>NUCLEOTIDE SEQUENCE</scope>
</reference>
<keyword evidence="2" id="KW-1185">Reference proteome</keyword>
<feature type="non-terminal residue" evidence="1">
    <location>
        <position position="57"/>
    </location>
</feature>
<accession>A0A8J2NVE0</accession>
<gene>
    <name evidence="1" type="ORF">AFUS01_LOCUS5327</name>
</gene>
<dbReference type="Proteomes" id="UP000708208">
    <property type="component" value="Unassembled WGS sequence"/>
</dbReference>
<organism evidence="1 2">
    <name type="scientific">Allacma fusca</name>
    <dbReference type="NCBI Taxonomy" id="39272"/>
    <lineage>
        <taxon>Eukaryota</taxon>
        <taxon>Metazoa</taxon>
        <taxon>Ecdysozoa</taxon>
        <taxon>Arthropoda</taxon>
        <taxon>Hexapoda</taxon>
        <taxon>Collembola</taxon>
        <taxon>Symphypleona</taxon>
        <taxon>Sminthuridae</taxon>
        <taxon>Allacma</taxon>
    </lineage>
</organism>
<evidence type="ECO:0000313" key="1">
    <source>
        <dbReference type="EMBL" id="CAG7714178.1"/>
    </source>
</evidence>
<dbReference type="EMBL" id="CAJVCH010033890">
    <property type="protein sequence ID" value="CAG7714178.1"/>
    <property type="molecule type" value="Genomic_DNA"/>
</dbReference>
<dbReference type="AlphaFoldDB" id="A0A8J2NVE0"/>
<evidence type="ECO:0000313" key="2">
    <source>
        <dbReference type="Proteomes" id="UP000708208"/>
    </source>
</evidence>
<protein>
    <submittedName>
        <fullName evidence="1">Uncharacterized protein</fullName>
    </submittedName>
</protein>
<proteinExistence type="predicted"/>
<sequence length="57" mass="6849">FKLVIFNFQTVWPEEFTFTNTSTETFRRWQFKVLDHDDFFDDHIATVIVPFADFIAG</sequence>
<name>A0A8J2NVE0_9HEXA</name>